<reference evidence="2" key="2">
    <citation type="submission" date="2015-07" db="EMBL/GenBank/DDBJ databases">
        <title>Plasmids, circular viruses and viroids from rat gut.</title>
        <authorList>
            <person name="Jorgensen T.J."/>
            <person name="Hansen M.A."/>
            <person name="Xu Z."/>
            <person name="Tabak M.A."/>
            <person name="Sorensen S.J."/>
            <person name="Hansen L.H."/>
        </authorList>
    </citation>
    <scope>NUCLEOTIDE SEQUENCE</scope>
    <source>
        <strain evidence="2">RGFK1402</strain>
    </source>
</reference>
<proteinExistence type="predicted"/>
<keyword evidence="1" id="KW-0472">Membrane</keyword>
<dbReference type="AlphaFoldDB" id="A0A0H5Q5K8"/>
<dbReference type="EMBL" id="LN853952">
    <property type="protein sequence ID" value="CRY97168.1"/>
    <property type="molecule type" value="Genomic_DNA"/>
</dbReference>
<evidence type="ECO:0000313" key="2">
    <source>
        <dbReference type="EMBL" id="CRY97168.1"/>
    </source>
</evidence>
<reference evidence="2" key="1">
    <citation type="submission" date="2015-06" db="EMBL/GenBank/DDBJ databases">
        <authorList>
            <person name="Joergensen T."/>
        </authorList>
    </citation>
    <scope>NUCLEOTIDE SEQUENCE</scope>
    <source>
        <strain evidence="2">RGFK1402</strain>
    </source>
</reference>
<feature type="transmembrane region" description="Helical" evidence="1">
    <location>
        <begin position="12"/>
        <end position="31"/>
    </location>
</feature>
<keyword evidence="1" id="KW-0812">Transmembrane</keyword>
<name>A0A0H5Q5K8_9ZZZZ</name>
<protein>
    <submittedName>
        <fullName evidence="2">Uncharacterized protein</fullName>
    </submittedName>
</protein>
<organism evidence="2">
    <name type="scientific">uncultured prokaryote</name>
    <dbReference type="NCBI Taxonomy" id="198431"/>
    <lineage>
        <taxon>unclassified sequences</taxon>
        <taxon>environmental samples</taxon>
    </lineage>
</organism>
<sequence length="122" mass="14399">MRIYHRIPGLSCLWTFWYDWFAYLFPFSLWGEGMNHKKKRNRAIPIHITMPQTLLDDIDDQMSHKSSRSKWIRGACEIKLSHDVVEVTDLTEIQLVNVLRNRLNYQGPGEAILKSLLEILTK</sequence>
<evidence type="ECO:0000256" key="1">
    <source>
        <dbReference type="SAM" id="Phobius"/>
    </source>
</evidence>
<keyword evidence="1" id="KW-1133">Transmembrane helix</keyword>
<accession>A0A0H5Q5K8</accession>